<dbReference type="EMBL" id="MN444870">
    <property type="protein sequence ID" value="QGH75819.1"/>
    <property type="molecule type" value="Genomic_DNA"/>
</dbReference>
<reference evidence="1 2" key="1">
    <citation type="submission" date="2019-09" db="EMBL/GenBank/DDBJ databases">
        <authorList>
            <person name="Falcon-Lizardi N."/>
            <person name="Rios-Rosa Y."/>
            <person name="Rivera-Cruz A."/>
            <person name="Rivera-Espinal N.S."/>
            <person name="Rodriguez-Cotto F.E."/>
            <person name="Rosa-Flores A.N."/>
            <person name="Rubin M.R."/>
            <person name="Vazquez E."/>
            <person name="Molloy S.D."/>
            <person name="Garlena R.A."/>
            <person name="Russell D.A."/>
            <person name="Pope W.H."/>
            <person name="Jacobs-Sera D."/>
            <person name="Hatfull G.F."/>
        </authorList>
    </citation>
    <scope>NUCLEOTIDE SEQUENCE [LARGE SCALE GENOMIC DNA]</scope>
</reference>
<protein>
    <submittedName>
        <fullName evidence="1">Uncharacterized protein</fullName>
    </submittedName>
</protein>
<evidence type="ECO:0000313" key="1">
    <source>
        <dbReference type="EMBL" id="QGH75819.1"/>
    </source>
</evidence>
<evidence type="ECO:0000313" key="2">
    <source>
        <dbReference type="Proteomes" id="UP000346466"/>
    </source>
</evidence>
<gene>
    <name evidence="1" type="primary">90</name>
    <name evidence="1" type="ORF">SEA_SYLEON_90</name>
</gene>
<dbReference type="KEGG" id="vg:70081314"/>
<sequence length="90" mass="10001">MAEPNVIELKSDSGKVITFLHPFEPGEAEMVLSELKTLRGGFDQMIDDLEKRVEKLRVEGLMEPSVVVSLDEYRARKAAKASALEPKDIG</sequence>
<dbReference type="GeneID" id="70081314"/>
<name>A0A5Q2WGN1_9CAUD</name>
<proteinExistence type="predicted"/>
<dbReference type="RefSeq" id="YP_010246749.1">
    <property type="nucleotide sequence ID" value="NC_060137.1"/>
</dbReference>
<organism evidence="1 2">
    <name type="scientific">Gordonia phage Syleon</name>
    <dbReference type="NCBI Taxonomy" id="2653718"/>
    <lineage>
        <taxon>Viruses</taxon>
        <taxon>Duplodnaviria</taxon>
        <taxon>Heunggongvirae</taxon>
        <taxon>Uroviricota</taxon>
        <taxon>Caudoviricetes</taxon>
        <taxon>Deeyouvirinae</taxon>
        <taxon>Octobienvirus</taxon>
        <taxon>Octobienvirus syleon</taxon>
    </lineage>
</organism>
<dbReference type="Proteomes" id="UP000346466">
    <property type="component" value="Segment"/>
</dbReference>
<accession>A0A5Q2WGN1</accession>
<keyword evidence="2" id="KW-1185">Reference proteome</keyword>